<dbReference type="GO" id="GO:1904263">
    <property type="term" value="P:positive regulation of TORC1 signaling"/>
    <property type="evidence" value="ECO:0007669"/>
    <property type="project" value="TreeGrafter"/>
</dbReference>
<evidence type="ECO:0000256" key="4">
    <source>
        <dbReference type="ARBA" id="ARBA00022490"/>
    </source>
</evidence>
<dbReference type="InterPro" id="IPR024135">
    <property type="entry name" value="LAMTOR5"/>
</dbReference>
<keyword evidence="8" id="KW-1185">Reference proteome</keyword>
<evidence type="ECO:0000256" key="2">
    <source>
        <dbReference type="ARBA" id="ARBA00004496"/>
    </source>
</evidence>
<evidence type="ECO:0000313" key="8">
    <source>
        <dbReference type="Proteomes" id="UP000245699"/>
    </source>
</evidence>
<reference evidence="7 8" key="1">
    <citation type="journal article" date="2018" name="MBio">
        <title>Comparative Genomics Reveals the Core Gene Toolbox for the Fungus-Insect Symbiosis.</title>
        <authorList>
            <person name="Wang Y."/>
            <person name="Stata M."/>
            <person name="Wang W."/>
            <person name="Stajich J.E."/>
            <person name="White M.M."/>
            <person name="Moncalvo J.M."/>
        </authorList>
    </citation>
    <scope>NUCLEOTIDE SEQUENCE [LARGE SCALE GENOMIC DNA]</scope>
    <source>
        <strain evidence="7 8">AUS-77-4</strain>
    </source>
</reference>
<organism evidence="7 8">
    <name type="scientific">Furculomyces boomerangus</name>
    <dbReference type="NCBI Taxonomy" id="61424"/>
    <lineage>
        <taxon>Eukaryota</taxon>
        <taxon>Fungi</taxon>
        <taxon>Fungi incertae sedis</taxon>
        <taxon>Zoopagomycota</taxon>
        <taxon>Kickxellomycotina</taxon>
        <taxon>Harpellomycetes</taxon>
        <taxon>Harpellales</taxon>
        <taxon>Harpellaceae</taxon>
        <taxon>Furculomyces</taxon>
    </lineage>
</organism>
<dbReference type="EMBL" id="MBFT01000068">
    <property type="protein sequence ID" value="PVU98777.1"/>
    <property type="molecule type" value="Genomic_DNA"/>
</dbReference>
<dbReference type="PANTHER" id="PTHR13342:SF2">
    <property type="entry name" value="RAGULATOR COMPLEX PROTEIN LAMTOR5"/>
    <property type="match status" value="1"/>
</dbReference>
<keyword evidence="4" id="KW-0963">Cytoplasm</keyword>
<keyword evidence="5" id="KW-0458">Lysosome</keyword>
<evidence type="ECO:0000256" key="5">
    <source>
        <dbReference type="ARBA" id="ARBA00023228"/>
    </source>
</evidence>
<dbReference type="Gene3D" id="3.30.450.30">
    <property type="entry name" value="Dynein light chain 2a, cytoplasmic"/>
    <property type="match status" value="1"/>
</dbReference>
<sequence>MEENLENIISQIIHDDPSVLGVMIVDNTGLCLTKWGKIEESMAGYIYSIAHRAESILPEHVPEEVIPTIIVETEKVQVFYT</sequence>
<comment type="subcellular location">
    <subcellularLocation>
        <location evidence="2">Cytoplasm</location>
    </subcellularLocation>
    <subcellularLocation>
        <location evidence="1">Lysosome</location>
    </subcellularLocation>
</comment>
<evidence type="ECO:0000256" key="1">
    <source>
        <dbReference type="ARBA" id="ARBA00004371"/>
    </source>
</evidence>
<evidence type="ECO:0000256" key="6">
    <source>
        <dbReference type="ARBA" id="ARBA00032692"/>
    </source>
</evidence>
<comment type="similarity">
    <text evidence="3">Belongs to the LAMTOR5 family.</text>
</comment>
<accession>A0A2T9Z2G0</accession>
<dbReference type="Pfam" id="PF16672">
    <property type="entry name" value="LAMTOR5"/>
    <property type="match status" value="1"/>
</dbReference>
<dbReference type="Proteomes" id="UP000245699">
    <property type="component" value="Unassembled WGS sequence"/>
</dbReference>
<dbReference type="PANTHER" id="PTHR13342">
    <property type="entry name" value="RAGULATOR COMPLEX PROTEIN LAMTOR5"/>
    <property type="match status" value="1"/>
</dbReference>
<dbReference type="GO" id="GO:0043066">
    <property type="term" value="P:negative regulation of apoptotic process"/>
    <property type="evidence" value="ECO:0007669"/>
    <property type="project" value="InterPro"/>
</dbReference>
<proteinExistence type="inferred from homology"/>
<dbReference type="OrthoDB" id="76862at2759"/>
<dbReference type="GO" id="GO:0071986">
    <property type="term" value="C:Ragulator complex"/>
    <property type="evidence" value="ECO:0007669"/>
    <property type="project" value="InterPro"/>
</dbReference>
<dbReference type="AlphaFoldDB" id="A0A2T9Z2G0"/>
<dbReference type="GO" id="GO:0005085">
    <property type="term" value="F:guanyl-nucleotide exchange factor activity"/>
    <property type="evidence" value="ECO:0007669"/>
    <property type="project" value="TreeGrafter"/>
</dbReference>
<evidence type="ECO:0000313" key="7">
    <source>
        <dbReference type="EMBL" id="PVU98777.1"/>
    </source>
</evidence>
<dbReference type="GO" id="GO:0071230">
    <property type="term" value="P:cellular response to amino acid stimulus"/>
    <property type="evidence" value="ECO:0007669"/>
    <property type="project" value="TreeGrafter"/>
</dbReference>
<evidence type="ECO:0000256" key="3">
    <source>
        <dbReference type="ARBA" id="ARBA00007795"/>
    </source>
</evidence>
<comment type="caution">
    <text evidence="7">The sequence shown here is derived from an EMBL/GenBank/DDBJ whole genome shotgun (WGS) entry which is preliminary data.</text>
</comment>
<protein>
    <recommendedName>
        <fullName evidence="6">Late endosomal/lysosomal adaptor and MAPK and MTOR activator 5</fullName>
    </recommendedName>
</protein>
<gene>
    <name evidence="7" type="ORF">BB559_001296</name>
</gene>
<name>A0A2T9Z2G0_9FUNG</name>